<protein>
    <submittedName>
        <fullName evidence="1">Uncharacterized protein</fullName>
    </submittedName>
</protein>
<accession>A0A060DPA9</accession>
<reference evidence="1 2" key="1">
    <citation type="journal article" date="2014" name="Genome Announc.">
        <title>Complete Genome Sequence of the Model Rhizosphere Strain Azospirillum brasilense Az39, Successfully Applied in Agriculture.</title>
        <authorList>
            <person name="Rivera D."/>
            <person name="Revale S."/>
            <person name="Molina R."/>
            <person name="Gualpa J."/>
            <person name="Puente M."/>
            <person name="Maroniche G."/>
            <person name="Paris G."/>
            <person name="Baker D."/>
            <person name="Clavijo B."/>
            <person name="McLay K."/>
            <person name="Spaepen S."/>
            <person name="Perticari A."/>
            <person name="Vazquez M."/>
            <person name="Wisniewski-Dye F."/>
            <person name="Watkins C."/>
            <person name="Martinez-Abarca F."/>
            <person name="Vanderleyden J."/>
            <person name="Cassan F."/>
        </authorList>
    </citation>
    <scope>NUCLEOTIDE SEQUENCE [LARGE SCALE GENOMIC DNA]</scope>
    <source>
        <strain evidence="1 2">Az39</strain>
    </source>
</reference>
<dbReference type="KEGG" id="abq:ABAZ39_13240"/>
<dbReference type="RefSeq" id="WP_038529933.1">
    <property type="nucleotide sequence ID" value="NZ_CP007793.1"/>
</dbReference>
<sequence>MRTDPDGLPHHDDRRALAEALRAALTQRCPDADGDLVAAIGAMAASRFFGVRFRAEGNAARAWVARRPNPDVFEVWDPATGAWDFVERLPDPALYQPTPEGTARIAAKAQETMAAVAAAGRLAHALAAGIEPDDE</sequence>
<name>A0A060DPA9_9PROT</name>
<organism evidence="1 2">
    <name type="scientific">Azospirillum argentinense</name>
    <dbReference type="NCBI Taxonomy" id="2970906"/>
    <lineage>
        <taxon>Bacteria</taxon>
        <taxon>Pseudomonadati</taxon>
        <taxon>Pseudomonadota</taxon>
        <taxon>Alphaproteobacteria</taxon>
        <taxon>Rhodospirillales</taxon>
        <taxon>Azospirillaceae</taxon>
        <taxon>Azospirillum</taxon>
    </lineage>
</organism>
<gene>
    <name evidence="1" type="ORF">ABAZ39_13240</name>
</gene>
<proteinExistence type="predicted"/>
<dbReference type="EMBL" id="CP007793">
    <property type="protein sequence ID" value="AIB12933.1"/>
    <property type="molecule type" value="Genomic_DNA"/>
</dbReference>
<evidence type="ECO:0000313" key="2">
    <source>
        <dbReference type="Proteomes" id="UP000027186"/>
    </source>
</evidence>
<evidence type="ECO:0000313" key="1">
    <source>
        <dbReference type="EMBL" id="AIB12933.1"/>
    </source>
</evidence>
<dbReference type="AlphaFoldDB" id="A0A060DPA9"/>
<dbReference type="Proteomes" id="UP000027186">
    <property type="component" value="Chromosome"/>
</dbReference>